<keyword evidence="1" id="KW-1133">Transmembrane helix</keyword>
<feature type="transmembrane region" description="Helical" evidence="1">
    <location>
        <begin position="335"/>
        <end position="354"/>
    </location>
</feature>
<comment type="caution">
    <text evidence="2">The sequence shown here is derived from an EMBL/GenBank/DDBJ whole genome shotgun (WGS) entry which is preliminary data.</text>
</comment>
<dbReference type="PRINTS" id="PR00702">
    <property type="entry name" value="ACRIFLAVINRP"/>
</dbReference>
<reference evidence="3" key="1">
    <citation type="journal article" date="2019" name="Int. J. Syst. Evol. Microbiol.">
        <title>The Global Catalogue of Microorganisms (GCM) 10K type strain sequencing project: providing services to taxonomists for standard genome sequencing and annotation.</title>
        <authorList>
            <consortium name="The Broad Institute Genomics Platform"/>
            <consortium name="The Broad Institute Genome Sequencing Center for Infectious Disease"/>
            <person name="Wu L."/>
            <person name="Ma J."/>
        </authorList>
    </citation>
    <scope>NUCLEOTIDE SEQUENCE [LARGE SCALE GENOMIC DNA]</scope>
    <source>
        <strain evidence="3">CCUG 54329</strain>
    </source>
</reference>
<dbReference type="Gene3D" id="1.20.1640.10">
    <property type="entry name" value="Multidrug efflux transporter AcrB transmembrane domain"/>
    <property type="match status" value="2"/>
</dbReference>
<dbReference type="Gene3D" id="3.30.2090.10">
    <property type="entry name" value="Multidrug efflux transporter AcrB TolC docking domain, DN and DC subdomains"/>
    <property type="match status" value="2"/>
</dbReference>
<dbReference type="Gene3D" id="3.30.70.1430">
    <property type="entry name" value="Multidrug efflux transporter AcrB pore domain"/>
    <property type="match status" value="2"/>
</dbReference>
<dbReference type="SUPFAM" id="SSF82693">
    <property type="entry name" value="Multidrug efflux transporter AcrB pore domain, PN1, PN2, PC1 and PC2 subdomains"/>
    <property type="match status" value="2"/>
</dbReference>
<dbReference type="SUPFAM" id="SSF82866">
    <property type="entry name" value="Multidrug efflux transporter AcrB transmembrane domain"/>
    <property type="match status" value="2"/>
</dbReference>
<dbReference type="Gene3D" id="3.30.70.1320">
    <property type="entry name" value="Multidrug efflux transporter AcrB pore domain like"/>
    <property type="match status" value="1"/>
</dbReference>
<feature type="transmembrane region" description="Helical" evidence="1">
    <location>
        <begin position="933"/>
        <end position="956"/>
    </location>
</feature>
<feature type="transmembrane region" description="Helical" evidence="1">
    <location>
        <begin position="879"/>
        <end position="902"/>
    </location>
</feature>
<dbReference type="Pfam" id="PF00873">
    <property type="entry name" value="ACR_tran"/>
    <property type="match status" value="1"/>
</dbReference>
<protein>
    <submittedName>
        <fullName evidence="2">Efflux RND transporter permease subunit</fullName>
    </submittedName>
</protein>
<evidence type="ECO:0000256" key="1">
    <source>
        <dbReference type="SAM" id="Phobius"/>
    </source>
</evidence>
<dbReference type="PANTHER" id="PTHR32063">
    <property type="match status" value="1"/>
</dbReference>
<feature type="transmembrane region" description="Helical" evidence="1">
    <location>
        <begin position="984"/>
        <end position="1003"/>
    </location>
</feature>
<sequence length="1056" mass="111764">MLAIVRIALARPLTFIVMAMLIAGIGVLTVLRTPVDLFPRIGVPVVATAWTYAGLSPRDMAGRIVTPYERVLTSTVNDIEHIESQSLAGVSVVKIYFQPGVDIRTATAQVTSISQTILRQLPPGITPPMIVNYDASTVPILQLALAGEGLTEQQLFDLGLNQLRPPLVTVPGVAMPFPFGGKQRQIQIDVDPQALQARGLSAQDVATALANQTQINPVGFAKIGGLQYNVQLNNAPQSVEQLNNLPVRVADGGTIYMRDIATVRDGAAPQTNIVHVDGQRSALMTILKNGGASTLAIVAGIKERLPTALASLPPNLKVSLIGDQSVLVKAAVNGVVHEGLIAAVLTSLMILLFLGSWRSTVIIVISIPLAILGAIIALSATGQTLNVMTLSGLALAIGILVDDATVTIENINWHLEQGKSVRDAILDGAAQIVTPAFVALLCICIVFVPMFFLPGVAGFLFVPMALSVVFAMITSFVLSRTLVPTMAMFLLRPHQSHGAQGSGPLSRFQQGFEQRFMWLRESYGRWLTRALERRRRFVPLFASALLLSLLLVPFLGRDFFPSVDSGQMAMHVRAPVGTQIEETSDLFARVQKKVRELLPAGEIGSIVDNIGLSTAPLNNIYANSGTVGPNEGDVLIALAHGHAPTADHVALLRRELPRAFPGVDFAFLPADMTSQILNFGSPAPIDIQIKGRQLPENMAYAKKLVKRLRTIPGLADVRIQQSARYPQLNVDVDRSQMAQYGMNQRNVTSDLGIALAGTQQSSPIFYLNPENGVSYPVVAQIPERSVGSVADLANIPVSGARDGSQQTLGGLGTISRGATMSVVSKYNIAPVINIFASTQNRDLGAVAADVQTAIASLDGELAKGATVTLSGQYGTMNTAFSGLGFGLVGAIILIYLVIVVNFQSWVDPLVIIGALPAALAGIVWMLFVTGTTVSVPALTGAIMCMGVATANAILVVSFARERLAETGDAVKAALEAGVVRLRPVLMTALAMILGMAPMAIGLGEGAEQNAPLGRAVIGGLIFATAATLFLVPVLFSIAHRARAPKSSSGELALHHA</sequence>
<dbReference type="RefSeq" id="WP_380909788.1">
    <property type="nucleotide sequence ID" value="NZ_JBHTLS010000101.1"/>
</dbReference>
<evidence type="ECO:0000313" key="3">
    <source>
        <dbReference type="Proteomes" id="UP001597203"/>
    </source>
</evidence>
<keyword evidence="3" id="KW-1185">Reference proteome</keyword>
<dbReference type="EMBL" id="JBHTLS010000101">
    <property type="protein sequence ID" value="MFD1104470.1"/>
    <property type="molecule type" value="Genomic_DNA"/>
</dbReference>
<dbReference type="Proteomes" id="UP001597203">
    <property type="component" value="Unassembled WGS sequence"/>
</dbReference>
<proteinExistence type="predicted"/>
<feature type="transmembrane region" description="Helical" evidence="1">
    <location>
        <begin position="458"/>
        <end position="478"/>
    </location>
</feature>
<dbReference type="Gene3D" id="3.30.70.1440">
    <property type="entry name" value="Multidrug efflux transporter AcrB pore domain"/>
    <property type="match status" value="1"/>
</dbReference>
<organism evidence="2 3">
    <name type="scientific">Sphingobium olei</name>
    <dbReference type="NCBI Taxonomy" id="420955"/>
    <lineage>
        <taxon>Bacteria</taxon>
        <taxon>Pseudomonadati</taxon>
        <taxon>Pseudomonadota</taxon>
        <taxon>Alphaproteobacteria</taxon>
        <taxon>Sphingomonadales</taxon>
        <taxon>Sphingomonadaceae</taxon>
        <taxon>Sphingobium</taxon>
    </lineage>
</organism>
<dbReference type="InterPro" id="IPR027463">
    <property type="entry name" value="AcrB_DN_DC_subdom"/>
</dbReference>
<feature type="transmembrane region" description="Helical" evidence="1">
    <location>
        <begin position="429"/>
        <end position="452"/>
    </location>
</feature>
<feature type="transmembrane region" description="Helical" evidence="1">
    <location>
        <begin position="12"/>
        <end position="31"/>
    </location>
</feature>
<keyword evidence="1" id="KW-0472">Membrane</keyword>
<feature type="transmembrane region" description="Helical" evidence="1">
    <location>
        <begin position="387"/>
        <end position="408"/>
    </location>
</feature>
<name>A0ABW3NZY5_9SPHN</name>
<feature type="transmembrane region" description="Helical" evidence="1">
    <location>
        <begin position="361"/>
        <end position="381"/>
    </location>
</feature>
<dbReference type="InterPro" id="IPR001036">
    <property type="entry name" value="Acrflvin-R"/>
</dbReference>
<evidence type="ECO:0000313" key="2">
    <source>
        <dbReference type="EMBL" id="MFD1104470.1"/>
    </source>
</evidence>
<gene>
    <name evidence="2" type="ORF">ACFQ24_06235</name>
</gene>
<dbReference type="SUPFAM" id="SSF82714">
    <property type="entry name" value="Multidrug efflux transporter AcrB TolC docking domain, DN and DC subdomains"/>
    <property type="match status" value="2"/>
</dbReference>
<keyword evidence="1" id="KW-0812">Transmembrane</keyword>
<feature type="transmembrane region" description="Helical" evidence="1">
    <location>
        <begin position="909"/>
        <end position="927"/>
    </location>
</feature>
<accession>A0ABW3NZY5</accession>
<feature type="transmembrane region" description="Helical" evidence="1">
    <location>
        <begin position="1015"/>
        <end position="1038"/>
    </location>
</feature>
<dbReference type="PANTHER" id="PTHR32063:SF8">
    <property type="entry name" value="CATION EFFLUX PROTEIN"/>
    <property type="match status" value="1"/>
</dbReference>
<feature type="transmembrane region" description="Helical" evidence="1">
    <location>
        <begin position="537"/>
        <end position="556"/>
    </location>
</feature>